<organism evidence="1 2">
    <name type="scientific">Candidatus Fimicola merdigallinarum</name>
    <dbReference type="NCBI Taxonomy" id="2840819"/>
    <lineage>
        <taxon>Bacteria</taxon>
        <taxon>Bacillati</taxon>
        <taxon>Bacillota</taxon>
        <taxon>Clostridia</taxon>
        <taxon>Lachnospirales</taxon>
        <taxon>Lachnospiraceae</taxon>
        <taxon>Lachnospiraceae incertae sedis</taxon>
        <taxon>Candidatus Fimicola</taxon>
    </lineage>
</organism>
<dbReference type="Proteomes" id="UP000823611">
    <property type="component" value="Unassembled WGS sequence"/>
</dbReference>
<sequence length="230" mass="27947">MDFEYIKNELIKNSEYEYKIFSSKLIPNIDNVLGVRLPFLRKLAKKIAKNDIAENFIYNYDDIYFEETMLKGLVIGYIDCDINKRFLYCDFFVPKINCWSICDSFCNTLKSVKEYKELTFKYLDKYINSDKEYYDRFAIVMYMTYFIDEQYIDKIFKYFDNVKSKEYYAQMSISWVLSIFYIKFPDKTLNYLMNCNLLDFTYNKTLQKIIESRQVSNEDKNFIRTLKRKG</sequence>
<protein>
    <submittedName>
        <fullName evidence="1">DNA alkylation repair protein</fullName>
    </submittedName>
</protein>
<dbReference type="InterPro" id="IPR014825">
    <property type="entry name" value="DNA_alkylation"/>
</dbReference>
<accession>A0A9D9DYT5</accession>
<evidence type="ECO:0000313" key="1">
    <source>
        <dbReference type="EMBL" id="MBO8435298.1"/>
    </source>
</evidence>
<dbReference type="Gene3D" id="1.25.10.90">
    <property type="match status" value="1"/>
</dbReference>
<gene>
    <name evidence="1" type="ORF">IAC55_08275</name>
</gene>
<dbReference type="PANTHER" id="PTHR34070:SF1">
    <property type="entry name" value="DNA ALKYLATION REPAIR PROTEIN"/>
    <property type="match status" value="1"/>
</dbReference>
<reference evidence="1" key="2">
    <citation type="journal article" date="2021" name="PeerJ">
        <title>Extensive microbial diversity within the chicken gut microbiome revealed by metagenomics and culture.</title>
        <authorList>
            <person name="Gilroy R."/>
            <person name="Ravi A."/>
            <person name="Getino M."/>
            <person name="Pursley I."/>
            <person name="Horton D.L."/>
            <person name="Alikhan N.F."/>
            <person name="Baker D."/>
            <person name="Gharbi K."/>
            <person name="Hall N."/>
            <person name="Watson M."/>
            <person name="Adriaenssens E.M."/>
            <person name="Foster-Nyarko E."/>
            <person name="Jarju S."/>
            <person name="Secka A."/>
            <person name="Antonio M."/>
            <person name="Oren A."/>
            <person name="Chaudhuri R.R."/>
            <person name="La Ragione R."/>
            <person name="Hildebrand F."/>
            <person name="Pallen M.J."/>
        </authorList>
    </citation>
    <scope>NUCLEOTIDE SEQUENCE</scope>
    <source>
        <strain evidence="1">F6-4510</strain>
    </source>
</reference>
<dbReference type="CDD" id="cd06561">
    <property type="entry name" value="AlkD_like"/>
    <property type="match status" value="1"/>
</dbReference>
<dbReference type="InterPro" id="IPR016024">
    <property type="entry name" value="ARM-type_fold"/>
</dbReference>
<proteinExistence type="predicted"/>
<comment type="caution">
    <text evidence="1">The sequence shown here is derived from an EMBL/GenBank/DDBJ whole genome shotgun (WGS) entry which is preliminary data.</text>
</comment>
<dbReference type="Pfam" id="PF08713">
    <property type="entry name" value="DNA_alkylation"/>
    <property type="match status" value="1"/>
</dbReference>
<dbReference type="SUPFAM" id="SSF48371">
    <property type="entry name" value="ARM repeat"/>
    <property type="match status" value="1"/>
</dbReference>
<reference evidence="1" key="1">
    <citation type="submission" date="2020-10" db="EMBL/GenBank/DDBJ databases">
        <authorList>
            <person name="Gilroy R."/>
        </authorList>
    </citation>
    <scope>NUCLEOTIDE SEQUENCE</scope>
    <source>
        <strain evidence="1">F6-4510</strain>
    </source>
</reference>
<dbReference type="EMBL" id="JADIMX010000161">
    <property type="protein sequence ID" value="MBO8435298.1"/>
    <property type="molecule type" value="Genomic_DNA"/>
</dbReference>
<dbReference type="PANTHER" id="PTHR34070">
    <property type="entry name" value="ARMADILLO-TYPE FOLD"/>
    <property type="match status" value="1"/>
</dbReference>
<name>A0A9D9DYT5_9FIRM</name>
<evidence type="ECO:0000313" key="2">
    <source>
        <dbReference type="Proteomes" id="UP000823611"/>
    </source>
</evidence>
<dbReference type="AlphaFoldDB" id="A0A9D9DYT5"/>